<reference evidence="2" key="1">
    <citation type="journal article" date="2021" name="PeerJ">
        <title>Extensive microbial diversity within the chicken gut microbiome revealed by metagenomics and culture.</title>
        <authorList>
            <person name="Gilroy R."/>
            <person name="Ravi A."/>
            <person name="Getino M."/>
            <person name="Pursley I."/>
            <person name="Horton D.L."/>
            <person name="Alikhan N.F."/>
            <person name="Baker D."/>
            <person name="Gharbi K."/>
            <person name="Hall N."/>
            <person name="Watson M."/>
            <person name="Adriaenssens E.M."/>
            <person name="Foster-Nyarko E."/>
            <person name="Jarju S."/>
            <person name="Secka A."/>
            <person name="Antonio M."/>
            <person name="Oren A."/>
            <person name="Chaudhuri R.R."/>
            <person name="La Ragione R."/>
            <person name="Hildebrand F."/>
            <person name="Pallen M.J."/>
        </authorList>
    </citation>
    <scope>NUCLEOTIDE SEQUENCE</scope>
    <source>
        <strain evidence="2">CHK180-15479</strain>
    </source>
</reference>
<dbReference type="Pfam" id="PF00148">
    <property type="entry name" value="Oxidored_nitro"/>
    <property type="match status" value="1"/>
</dbReference>
<dbReference type="InterPro" id="IPR049939">
    <property type="entry name" value="NifE-like"/>
</dbReference>
<dbReference type="AlphaFoldDB" id="A0A9D2SH14"/>
<dbReference type="SUPFAM" id="SSF53807">
    <property type="entry name" value="Helical backbone' metal receptor"/>
    <property type="match status" value="1"/>
</dbReference>
<dbReference type="PANTHER" id="PTHR42956">
    <property type="entry name" value="NITROGENASE IRON-MOLYBDENUM COFACTOR BIOSYNTHESIS PROTEIN NIFE"/>
    <property type="match status" value="1"/>
</dbReference>
<evidence type="ECO:0000313" key="3">
    <source>
        <dbReference type="Proteomes" id="UP000823910"/>
    </source>
</evidence>
<dbReference type="Gene3D" id="3.40.50.1980">
    <property type="entry name" value="Nitrogenase molybdenum iron protein domain"/>
    <property type="match status" value="2"/>
</dbReference>
<dbReference type="EMBL" id="DWWT01000040">
    <property type="protein sequence ID" value="HJC06231.1"/>
    <property type="molecule type" value="Genomic_DNA"/>
</dbReference>
<organism evidence="2 3">
    <name type="scientific">Candidatus Enterocloster excrementipullorum</name>
    <dbReference type="NCBI Taxonomy" id="2838559"/>
    <lineage>
        <taxon>Bacteria</taxon>
        <taxon>Bacillati</taxon>
        <taxon>Bacillota</taxon>
        <taxon>Clostridia</taxon>
        <taxon>Lachnospirales</taxon>
        <taxon>Lachnospiraceae</taxon>
        <taxon>Enterocloster</taxon>
    </lineage>
</organism>
<protein>
    <submittedName>
        <fullName evidence="2">Nitrogenase component 1</fullName>
    </submittedName>
</protein>
<dbReference type="PANTHER" id="PTHR42956:SF1">
    <property type="entry name" value="NITROGENASE IRON-MOLYBDENUM COFACTOR BIOSYNTHESIS PROTEIN NIFE"/>
    <property type="match status" value="1"/>
</dbReference>
<evidence type="ECO:0000259" key="1">
    <source>
        <dbReference type="Pfam" id="PF00148"/>
    </source>
</evidence>
<gene>
    <name evidence="2" type="ORF">H9704_08770</name>
</gene>
<dbReference type="GO" id="GO:0016491">
    <property type="term" value="F:oxidoreductase activity"/>
    <property type="evidence" value="ECO:0007669"/>
    <property type="project" value="InterPro"/>
</dbReference>
<name>A0A9D2SH14_9FIRM</name>
<reference evidence="2" key="2">
    <citation type="submission" date="2021-04" db="EMBL/GenBank/DDBJ databases">
        <authorList>
            <person name="Gilroy R."/>
        </authorList>
    </citation>
    <scope>NUCLEOTIDE SEQUENCE</scope>
    <source>
        <strain evidence="2">CHK180-15479</strain>
    </source>
</reference>
<feature type="domain" description="Nitrogenase/oxidoreductase component 1" evidence="1">
    <location>
        <begin position="15"/>
        <end position="343"/>
    </location>
</feature>
<dbReference type="InterPro" id="IPR000510">
    <property type="entry name" value="Nase/OxRdtase_comp1"/>
</dbReference>
<sequence>MARISLWLPPFSPDYSGAAAVLFDLKTVTAMHDGSGCTGNYTGYDEPRWYGSASGIFCSGLREIDAVLGDDEKLIRKMIRAAEDIRPDILALIGSPVPMVIGADLAGIARELEERTGIVSMGFNTTGTAYYDKGAYMAAAELLRRFAPAGERRPGRVNILGALPMDFYKGRETALLKAFLEDAGYEVGLTLAMDYTLEQLRRAGTAQVNVAVSRFGLLTARYMEREYGIPYLCGFPAGEQAQQGWLAALERTAREQVSRIWKDADSAGSARAEAGPSILIVGEQVMAASMRTGFRREMGFSRVAVGCLYGAEKCLMESGDVNLPTERDIKAAVNSGAYDLVIADPFLKCLMERENVGFLPFAQYAVSSKLGTGAQASVFGANFNRWFQSKKEELGI</sequence>
<accession>A0A9D2SH14</accession>
<dbReference type="Proteomes" id="UP000823910">
    <property type="component" value="Unassembled WGS sequence"/>
</dbReference>
<proteinExistence type="predicted"/>
<evidence type="ECO:0000313" key="2">
    <source>
        <dbReference type="EMBL" id="HJC06231.1"/>
    </source>
</evidence>
<comment type="caution">
    <text evidence="2">The sequence shown here is derived from an EMBL/GenBank/DDBJ whole genome shotgun (WGS) entry which is preliminary data.</text>
</comment>